<comment type="caution">
    <text evidence="7">The sequence shown here is derived from an EMBL/GenBank/DDBJ whole genome shotgun (WGS) entry which is preliminary data.</text>
</comment>
<dbReference type="EMBL" id="WOCE01000018">
    <property type="protein sequence ID" value="KAE9594418.1"/>
    <property type="molecule type" value="Genomic_DNA"/>
</dbReference>
<keyword evidence="5" id="KW-0653">Protein transport</keyword>
<keyword evidence="8" id="KW-1185">Reference proteome</keyword>
<evidence type="ECO:0000256" key="2">
    <source>
        <dbReference type="ARBA" id="ARBA00022448"/>
    </source>
</evidence>
<evidence type="ECO:0000256" key="5">
    <source>
        <dbReference type="ARBA" id="ARBA00022927"/>
    </source>
</evidence>
<reference evidence="8" key="1">
    <citation type="journal article" date="2020" name="Nat. Commun.">
        <title>Genome sequence of the cluster root forming white lupin.</title>
        <authorList>
            <person name="Hufnagel B."/>
            <person name="Marques A."/>
            <person name="Soriano A."/>
            <person name="Marques L."/>
            <person name="Divol F."/>
            <person name="Doumas P."/>
            <person name="Sallet E."/>
            <person name="Mancinotti D."/>
            <person name="Carrere S."/>
            <person name="Marande W."/>
            <person name="Arribat S."/>
            <person name="Keller J."/>
            <person name="Huneau C."/>
            <person name="Blein T."/>
            <person name="Aime D."/>
            <person name="Laguerre M."/>
            <person name="Taylor J."/>
            <person name="Schubert V."/>
            <person name="Nelson M."/>
            <person name="Geu-Flores F."/>
            <person name="Crespi M."/>
            <person name="Gallardo-Guerrero K."/>
            <person name="Delaux P.-M."/>
            <person name="Salse J."/>
            <person name="Berges H."/>
            <person name="Guyot R."/>
            <person name="Gouzy J."/>
            <person name="Peret B."/>
        </authorList>
    </citation>
    <scope>NUCLEOTIDE SEQUENCE [LARGE SCALE GENOMIC DNA]</scope>
    <source>
        <strain evidence="8">cv. Amiga</strain>
    </source>
</reference>
<dbReference type="GO" id="GO:0006606">
    <property type="term" value="P:protein import into nucleus"/>
    <property type="evidence" value="ECO:0007669"/>
    <property type="project" value="InterPro"/>
</dbReference>
<evidence type="ECO:0000256" key="4">
    <source>
        <dbReference type="ARBA" id="ARBA00022737"/>
    </source>
</evidence>
<keyword evidence="3" id="KW-0963">Cytoplasm</keyword>
<evidence type="ECO:0000313" key="7">
    <source>
        <dbReference type="EMBL" id="KAE9594418.1"/>
    </source>
</evidence>
<dbReference type="OrthoDB" id="1425790at2759"/>
<feature type="compositionally biased region" description="Pro residues" evidence="6">
    <location>
        <begin position="1"/>
        <end position="11"/>
    </location>
</feature>
<name>A0A6A5P260_LUPAL</name>
<dbReference type="GO" id="GO:0005737">
    <property type="term" value="C:cytoplasm"/>
    <property type="evidence" value="ECO:0007669"/>
    <property type="project" value="UniProtKB-SubCell"/>
</dbReference>
<accession>A0A6A5P260</accession>
<organism evidence="7 8">
    <name type="scientific">Lupinus albus</name>
    <name type="common">White lupine</name>
    <name type="synonym">Lupinus termis</name>
    <dbReference type="NCBI Taxonomy" id="3870"/>
    <lineage>
        <taxon>Eukaryota</taxon>
        <taxon>Viridiplantae</taxon>
        <taxon>Streptophyta</taxon>
        <taxon>Embryophyta</taxon>
        <taxon>Tracheophyta</taxon>
        <taxon>Spermatophyta</taxon>
        <taxon>Magnoliopsida</taxon>
        <taxon>eudicotyledons</taxon>
        <taxon>Gunneridae</taxon>
        <taxon>Pentapetalae</taxon>
        <taxon>rosids</taxon>
        <taxon>fabids</taxon>
        <taxon>Fabales</taxon>
        <taxon>Fabaceae</taxon>
        <taxon>Papilionoideae</taxon>
        <taxon>50 kb inversion clade</taxon>
        <taxon>genistoids sensu lato</taxon>
        <taxon>core genistoids</taxon>
        <taxon>Genisteae</taxon>
        <taxon>Lupinus</taxon>
    </lineage>
</organism>
<dbReference type="InterPro" id="IPR011989">
    <property type="entry name" value="ARM-like"/>
</dbReference>
<evidence type="ECO:0000256" key="1">
    <source>
        <dbReference type="ARBA" id="ARBA00004496"/>
    </source>
</evidence>
<dbReference type="SUPFAM" id="SSF48371">
    <property type="entry name" value="ARM repeat"/>
    <property type="match status" value="1"/>
</dbReference>
<sequence>MESSSPPPPHSQPRHPYHDTSPPPETTFYHGVADKRRKLEANRSDSLLYGFDLRPTATALLDSNDVEPLLIFIDDFTQTPIKKKQSKKKVFDSLAFHYPNSFILKLAKLLSHNPPLRIRNEVVSLLQETLIEKHGNNYKIIRCDMLIDLNPLILESFKIEIQEKLLPQLTNIIVDLAARIHTFRIGGWVELLEYIVSCISSDSDDELKLRKGLMLLADLPCDVVENKEFWKNHYGAIHENLVNRLLVESDNEDLQALTFDSMFRMLGIAQPLEEYEIGNSILLILLEFIDQHSKEEIVVKRVQNLVDFVCMDVDVIMNGKEMIVFRAMLRIVEKNDASRELRCAAIQVLKELSEVRWNIMYEIIYEISDANVERIIMVSLNMMFESDEQSSELGQVLLNLLSFNDDGILVIRTATDFFRTTYAASRDWQQCHEGMIMVAAFADRRQNDVTGLVFTAELMKIMTDEINHIREKAQEDGNPGTAKRGSEYLPDEKRIQSIKILISAITVTFKDRLSPYAEELFSTVAQLWGHDVPDSVKAIAVSLFNTLVPQFPDKWQMYIDIYSYELLKSRGGSLHAQWESARGIGICAMFGGHNFKTIVNVAMLKLYSLLEYGLSIKGEKSGDGADISDMAVSAIGKICEFHRESIDGPEVIIFQIPILIALN</sequence>
<keyword evidence="4" id="KW-0677">Repeat</keyword>
<evidence type="ECO:0000256" key="6">
    <source>
        <dbReference type="SAM" id="MobiDB-lite"/>
    </source>
</evidence>
<dbReference type="InterPro" id="IPR040122">
    <property type="entry name" value="Importin_beta"/>
</dbReference>
<keyword evidence="2" id="KW-0813">Transport</keyword>
<dbReference type="InterPro" id="IPR016024">
    <property type="entry name" value="ARM-type_fold"/>
</dbReference>
<proteinExistence type="predicted"/>
<dbReference type="AlphaFoldDB" id="A0A6A5P260"/>
<feature type="region of interest" description="Disordered" evidence="6">
    <location>
        <begin position="1"/>
        <end position="27"/>
    </location>
</feature>
<comment type="subcellular location">
    <subcellularLocation>
        <location evidence="1">Cytoplasm</location>
    </subcellularLocation>
</comment>
<protein>
    <submittedName>
        <fullName evidence="7">Uncharacterized protein</fullName>
    </submittedName>
</protein>
<dbReference type="Gene3D" id="1.25.10.10">
    <property type="entry name" value="Leucine-rich Repeat Variant"/>
    <property type="match status" value="2"/>
</dbReference>
<dbReference type="PANTHER" id="PTHR10527">
    <property type="entry name" value="IMPORTIN BETA"/>
    <property type="match status" value="1"/>
</dbReference>
<evidence type="ECO:0000256" key="3">
    <source>
        <dbReference type="ARBA" id="ARBA00022490"/>
    </source>
</evidence>
<gene>
    <name evidence="7" type="ORF">Lalb_Chr18g0053591</name>
</gene>
<evidence type="ECO:0000313" key="8">
    <source>
        <dbReference type="Proteomes" id="UP000447434"/>
    </source>
</evidence>
<dbReference type="Proteomes" id="UP000447434">
    <property type="component" value="Chromosome 18"/>
</dbReference>